<comment type="caution">
    <text evidence="1">The sequence shown here is derived from an EMBL/GenBank/DDBJ whole genome shotgun (WGS) entry which is preliminary data.</text>
</comment>
<dbReference type="PATRIC" id="fig|1204725.3.peg.703"/>
<sequence>MKKKFIAIITVVLIILLVLGYNIMTSGTHYSSKDSDGNEISFNYPNGWAFQERTPGELIQGEKNSTENTTNRSVVTITRISANGTSMDQVKNNNIYFTTGKVFNETNRSIDGVQATVLDIDEMGGPERGKLGEVKLVIFSKDNYIYTISFVTGGSLENLKSDIDHILNSFQTGS</sequence>
<evidence type="ECO:0000313" key="2">
    <source>
        <dbReference type="Proteomes" id="UP000007360"/>
    </source>
</evidence>
<organism evidence="1 2">
    <name type="scientific">Methanobacterium formicicum (strain DSM 3637 / PP1)</name>
    <dbReference type="NCBI Taxonomy" id="1204725"/>
    <lineage>
        <taxon>Archaea</taxon>
        <taxon>Methanobacteriati</taxon>
        <taxon>Methanobacteriota</taxon>
        <taxon>Methanomada group</taxon>
        <taxon>Methanobacteria</taxon>
        <taxon>Methanobacteriales</taxon>
        <taxon>Methanobacteriaceae</taxon>
        <taxon>Methanobacterium</taxon>
    </lineage>
</organism>
<protein>
    <submittedName>
        <fullName evidence="1">Uncharacterized protein</fullName>
    </submittedName>
</protein>
<keyword evidence="2" id="KW-1185">Reference proteome</keyword>
<dbReference type="Pfam" id="PF18933">
    <property type="entry name" value="PsbP_2"/>
    <property type="match status" value="1"/>
</dbReference>
<dbReference type="OrthoDB" id="70787at2157"/>
<proteinExistence type="predicted"/>
<dbReference type="AlphaFoldDB" id="K2RUR5"/>
<dbReference type="Proteomes" id="UP000007360">
    <property type="component" value="Unassembled WGS sequence"/>
</dbReference>
<accession>K2RUR5</accession>
<dbReference type="RefSeq" id="WP_004029906.1">
    <property type="nucleotide sequence ID" value="NZ_AMPO01000002.1"/>
</dbReference>
<gene>
    <name evidence="1" type="ORF">A994_03493</name>
</gene>
<evidence type="ECO:0000313" key="1">
    <source>
        <dbReference type="EMBL" id="EKF86515.1"/>
    </source>
</evidence>
<reference evidence="1 2" key="1">
    <citation type="journal article" date="2012" name="J. Bacteriol.">
        <title>Draft genome sequence of Methanobacterium formicicum DSM 3637, an archaebacterium isolated from the methane producer amoeba Pelomyxa palustris.</title>
        <authorList>
            <person name="Gutierrez G."/>
        </authorList>
    </citation>
    <scope>NUCLEOTIDE SEQUENCE [LARGE SCALE GENOMIC DNA]</scope>
    <source>
        <strain evidence="2">DSM 3637 / PP1</strain>
    </source>
</reference>
<dbReference type="EMBL" id="AMPO01000002">
    <property type="protein sequence ID" value="EKF86515.1"/>
    <property type="molecule type" value="Genomic_DNA"/>
</dbReference>
<name>K2RUR5_METFP</name>